<accession>H5XHB2</accession>
<dbReference type="RefSeq" id="WP_005455319.1">
    <property type="nucleotide sequence ID" value="NZ_CM001440.1"/>
</dbReference>
<proteinExistence type="predicted"/>
<dbReference type="EMBL" id="CM001440">
    <property type="protein sequence ID" value="EHR60597.1"/>
    <property type="molecule type" value="Genomic_DNA"/>
</dbReference>
<reference evidence="1 2" key="1">
    <citation type="submission" date="2011-11" db="EMBL/GenBank/DDBJ databases">
        <title>The Noncontiguous Finished sequence of Saccharomonospora cyanea NA-134.</title>
        <authorList>
            <consortium name="US DOE Joint Genome Institute"/>
            <person name="Lucas S."/>
            <person name="Han J."/>
            <person name="Lapidus A."/>
            <person name="Cheng J.-F."/>
            <person name="Goodwin L."/>
            <person name="Pitluck S."/>
            <person name="Peters L."/>
            <person name="Ovchinnikova G."/>
            <person name="Lu M."/>
            <person name="Detter J.C."/>
            <person name="Han C."/>
            <person name="Tapia R."/>
            <person name="Land M."/>
            <person name="Hauser L."/>
            <person name="Kyrpides N."/>
            <person name="Ivanova N."/>
            <person name="Pagani I."/>
            <person name="Brambilla E.-M."/>
            <person name="Klenk H.-P."/>
            <person name="Woyke T."/>
        </authorList>
    </citation>
    <scope>NUCLEOTIDE SEQUENCE [LARGE SCALE GENOMIC DNA]</scope>
    <source>
        <strain evidence="1 2">NA-134</strain>
    </source>
</reference>
<dbReference type="Proteomes" id="UP000002791">
    <property type="component" value="Chromosome"/>
</dbReference>
<protein>
    <recommendedName>
        <fullName evidence="3">PE domain-containing protein</fullName>
    </recommendedName>
</protein>
<evidence type="ECO:0008006" key="3">
    <source>
        <dbReference type="Google" id="ProtNLM"/>
    </source>
</evidence>
<organism evidence="1 2">
    <name type="scientific">Saccharomonospora cyanea NA-134</name>
    <dbReference type="NCBI Taxonomy" id="882082"/>
    <lineage>
        <taxon>Bacteria</taxon>
        <taxon>Bacillati</taxon>
        <taxon>Actinomycetota</taxon>
        <taxon>Actinomycetes</taxon>
        <taxon>Pseudonocardiales</taxon>
        <taxon>Pseudonocardiaceae</taxon>
        <taxon>Saccharomonospora</taxon>
    </lineage>
</organism>
<name>H5XHB2_9PSEU</name>
<keyword evidence="2" id="KW-1185">Reference proteome</keyword>
<gene>
    <name evidence="1" type="ORF">SaccyDRAFT_1699</name>
</gene>
<evidence type="ECO:0000313" key="1">
    <source>
        <dbReference type="EMBL" id="EHR60597.1"/>
    </source>
</evidence>
<dbReference type="HOGENOM" id="CLU_1721017_0_0_11"/>
<dbReference type="AlphaFoldDB" id="H5XHB2"/>
<dbReference type="OrthoDB" id="3556651at2"/>
<sequence>MAEDWYEALSDEMANGVSATDAVGAVLGGPAGMAKLGMSTAARMIGEGNGGSWSFDREEIDAVIADWKALAEELEEDRKIFSSAQRVSDAPSGDQPSIGFMNSLHEEMSALEEFNNSMRDYVADFVSKLEAAKKSITESDDVHAESFGKKQV</sequence>
<evidence type="ECO:0000313" key="2">
    <source>
        <dbReference type="Proteomes" id="UP000002791"/>
    </source>
</evidence>